<comment type="caution">
    <text evidence="2">The sequence shown here is derived from an EMBL/GenBank/DDBJ whole genome shotgun (WGS) entry which is preliminary data.</text>
</comment>
<dbReference type="Proteomes" id="UP001623592">
    <property type="component" value="Unassembled WGS sequence"/>
</dbReference>
<organism evidence="2 3">
    <name type="scientific">Clostridium neuense</name>
    <dbReference type="NCBI Taxonomy" id="1728934"/>
    <lineage>
        <taxon>Bacteria</taxon>
        <taxon>Bacillati</taxon>
        <taxon>Bacillota</taxon>
        <taxon>Clostridia</taxon>
        <taxon>Eubacteriales</taxon>
        <taxon>Clostridiaceae</taxon>
        <taxon>Clostridium</taxon>
    </lineage>
</organism>
<keyword evidence="3" id="KW-1185">Reference proteome</keyword>
<keyword evidence="1" id="KW-0732">Signal</keyword>
<feature type="chain" id="PRO_5045656477" description="Lipoprotein" evidence="1">
    <location>
        <begin position="21"/>
        <end position="290"/>
    </location>
</feature>
<protein>
    <recommendedName>
        <fullName evidence="4">Lipoprotein</fullName>
    </recommendedName>
</protein>
<evidence type="ECO:0008006" key="4">
    <source>
        <dbReference type="Google" id="ProtNLM"/>
    </source>
</evidence>
<feature type="signal peptide" evidence="1">
    <location>
        <begin position="1"/>
        <end position="20"/>
    </location>
</feature>
<accession>A0ABW8TCA1</accession>
<proteinExistence type="predicted"/>
<sequence>MKKISSFIVAIMLCISIVGCSSSSGSKTSSNKGTKVSTGDSDIISVVNDKIKAVNSNKIDAYMDCYDSSSTIYDKIKSDKKVYFSDQYIVTSDVVKATVLNKTKDKAQVQVVEKNSVKDNPKNSQKENGPGFLNNRILYVDYLKKIDGKWKIENEEQVKTEYEDKIFDVLYKNTQAANNKKIDDYMSTFDSSDEDAYEKIKDTMLSNFNKYDVKYTLLEATRSTKQKSTDQDTSIYFEQTCIDTKHSDYSNSKIVGYYHLRIVNGEWKIFKIETKSITKIDAQGNPVKGK</sequence>
<dbReference type="InterPro" id="IPR032710">
    <property type="entry name" value="NTF2-like_dom_sf"/>
</dbReference>
<evidence type="ECO:0000313" key="3">
    <source>
        <dbReference type="Proteomes" id="UP001623592"/>
    </source>
</evidence>
<dbReference type="PROSITE" id="PS51257">
    <property type="entry name" value="PROKAR_LIPOPROTEIN"/>
    <property type="match status" value="1"/>
</dbReference>
<dbReference type="SUPFAM" id="SSF54427">
    <property type="entry name" value="NTF2-like"/>
    <property type="match status" value="1"/>
</dbReference>
<reference evidence="2 3" key="1">
    <citation type="submission" date="2024-11" db="EMBL/GenBank/DDBJ databases">
        <authorList>
            <person name="Heng Y.C."/>
            <person name="Lim A.C.H."/>
            <person name="Lee J.K.Y."/>
            <person name="Kittelmann S."/>
        </authorList>
    </citation>
    <scope>NUCLEOTIDE SEQUENCE [LARGE SCALE GENOMIC DNA]</scope>
    <source>
        <strain evidence="2 3">WILCCON 0114</strain>
    </source>
</reference>
<name>A0ABW8TCA1_9CLOT</name>
<dbReference type="RefSeq" id="WP_406786785.1">
    <property type="nucleotide sequence ID" value="NZ_JBJIAA010000005.1"/>
</dbReference>
<evidence type="ECO:0000313" key="2">
    <source>
        <dbReference type="EMBL" id="MFL0250116.1"/>
    </source>
</evidence>
<evidence type="ECO:0000256" key="1">
    <source>
        <dbReference type="SAM" id="SignalP"/>
    </source>
</evidence>
<gene>
    <name evidence="2" type="ORF">ACJDT4_06745</name>
</gene>
<dbReference type="EMBL" id="JBJIAA010000005">
    <property type="protein sequence ID" value="MFL0250116.1"/>
    <property type="molecule type" value="Genomic_DNA"/>
</dbReference>